<keyword evidence="5 8" id="KW-0378">Hydrolase</keyword>
<protein>
    <recommendedName>
        <fullName evidence="8">Phosphoribosylformylglycinamidine synthase subunit PurQ</fullName>
        <shortName evidence="8">FGAM synthase</shortName>
        <ecNumber evidence="8">6.3.5.3</ecNumber>
    </recommendedName>
    <alternativeName>
        <fullName evidence="8">Formylglycinamide ribonucleotide amidotransferase subunit I</fullName>
        <shortName evidence="8">FGAR amidotransferase I</shortName>
        <shortName evidence="8">FGAR-AT I</shortName>
    </alternativeName>
    <alternativeName>
        <fullName evidence="8">Glutaminase PurQ</fullName>
        <ecNumber evidence="8">3.5.1.2</ecNumber>
    </alternativeName>
    <alternativeName>
        <fullName evidence="8">Phosphoribosylformylglycinamidine synthase subunit I</fullName>
    </alternativeName>
</protein>
<dbReference type="NCBIfam" id="NF002957">
    <property type="entry name" value="PRK03619.1"/>
    <property type="match status" value="1"/>
</dbReference>
<evidence type="ECO:0000256" key="7">
    <source>
        <dbReference type="ARBA" id="ARBA00022962"/>
    </source>
</evidence>
<evidence type="ECO:0000313" key="9">
    <source>
        <dbReference type="EMBL" id="CEG07480.1"/>
    </source>
</evidence>
<dbReference type="PROSITE" id="PS51273">
    <property type="entry name" value="GATASE_TYPE_1"/>
    <property type="match status" value="1"/>
</dbReference>
<dbReference type="GO" id="GO:0005524">
    <property type="term" value="F:ATP binding"/>
    <property type="evidence" value="ECO:0007669"/>
    <property type="project" value="UniProtKB-KW"/>
</dbReference>
<dbReference type="Proteomes" id="UP000035762">
    <property type="component" value="Unassembled WGS sequence"/>
</dbReference>
<dbReference type="PANTHER" id="PTHR47552:SF1">
    <property type="entry name" value="PHOSPHORIBOSYLFORMYLGLYCINAMIDINE SYNTHASE SUBUNIT PURQ"/>
    <property type="match status" value="1"/>
</dbReference>
<comment type="catalytic activity">
    <reaction evidence="8">
        <text>L-glutamine + H2O = L-glutamate + NH4(+)</text>
        <dbReference type="Rhea" id="RHEA:15889"/>
        <dbReference type="ChEBI" id="CHEBI:15377"/>
        <dbReference type="ChEBI" id="CHEBI:28938"/>
        <dbReference type="ChEBI" id="CHEBI:29985"/>
        <dbReference type="ChEBI" id="CHEBI:58359"/>
        <dbReference type="EC" id="3.5.1.2"/>
    </reaction>
</comment>
<keyword evidence="6 8" id="KW-0067">ATP-binding</keyword>
<evidence type="ECO:0000256" key="3">
    <source>
        <dbReference type="ARBA" id="ARBA00022741"/>
    </source>
</evidence>
<dbReference type="AlphaFoldDB" id="A0A090MIY5"/>
<evidence type="ECO:0000256" key="5">
    <source>
        <dbReference type="ARBA" id="ARBA00022801"/>
    </source>
</evidence>
<dbReference type="InterPro" id="IPR010075">
    <property type="entry name" value="PRibForGlyAmidine_synth_PurQ"/>
</dbReference>
<dbReference type="Gene3D" id="3.40.50.880">
    <property type="match status" value="1"/>
</dbReference>
<organism evidence="9 10">
    <name type="scientific">Afipia felis</name>
    <name type="common">Cat scratch disease bacillus</name>
    <dbReference type="NCBI Taxonomy" id="1035"/>
    <lineage>
        <taxon>Bacteria</taxon>
        <taxon>Pseudomonadati</taxon>
        <taxon>Pseudomonadota</taxon>
        <taxon>Alphaproteobacteria</taxon>
        <taxon>Hyphomicrobiales</taxon>
        <taxon>Nitrobacteraceae</taxon>
        <taxon>Afipia</taxon>
    </lineage>
</organism>
<comment type="caution">
    <text evidence="9">The sequence shown here is derived from an EMBL/GenBank/DDBJ whole genome shotgun (WGS) entry which is preliminary data.</text>
</comment>
<evidence type="ECO:0000256" key="4">
    <source>
        <dbReference type="ARBA" id="ARBA00022755"/>
    </source>
</evidence>
<gene>
    <name evidence="8 9" type="primary">purQ</name>
    <name evidence="9" type="ORF">BN961_00872</name>
</gene>
<keyword evidence="10" id="KW-1185">Reference proteome</keyword>
<keyword evidence="2 8" id="KW-0436">Ligase</keyword>
<dbReference type="EC" id="3.5.1.2" evidence="8"/>
<dbReference type="EC" id="6.3.5.3" evidence="8"/>
<accession>A0A090MIY5</accession>
<dbReference type="GO" id="GO:0004359">
    <property type="term" value="F:glutaminase activity"/>
    <property type="evidence" value="ECO:0007669"/>
    <property type="project" value="UniProtKB-EC"/>
</dbReference>
<keyword evidence="4 8" id="KW-0658">Purine biosynthesis</keyword>
<feature type="active site" evidence="8">
    <location>
        <position position="206"/>
    </location>
</feature>
<dbReference type="GO" id="GO:0005737">
    <property type="term" value="C:cytoplasm"/>
    <property type="evidence" value="ECO:0007669"/>
    <property type="project" value="UniProtKB-SubCell"/>
</dbReference>
<dbReference type="NCBIfam" id="TIGR01737">
    <property type="entry name" value="FGAM_synth_I"/>
    <property type="match status" value="1"/>
</dbReference>
<dbReference type="GO" id="GO:0006189">
    <property type="term" value="P:'de novo' IMP biosynthetic process"/>
    <property type="evidence" value="ECO:0007669"/>
    <property type="project" value="UniProtKB-UniRule"/>
</dbReference>
<dbReference type="UniPathway" id="UPA00074">
    <property type="reaction ID" value="UER00128"/>
</dbReference>
<dbReference type="InterPro" id="IPR029062">
    <property type="entry name" value="Class_I_gatase-like"/>
</dbReference>
<dbReference type="STRING" id="1035.BN961_00872"/>
<keyword evidence="3 8" id="KW-0547">Nucleotide-binding</keyword>
<evidence type="ECO:0000256" key="2">
    <source>
        <dbReference type="ARBA" id="ARBA00022598"/>
    </source>
</evidence>
<proteinExistence type="inferred from homology"/>
<evidence type="ECO:0000256" key="6">
    <source>
        <dbReference type="ARBA" id="ARBA00022840"/>
    </source>
</evidence>
<comment type="catalytic activity">
    <reaction evidence="8">
        <text>N(2)-formyl-N(1)-(5-phospho-beta-D-ribosyl)glycinamide + L-glutamine + ATP + H2O = 2-formamido-N(1)-(5-O-phospho-beta-D-ribosyl)acetamidine + L-glutamate + ADP + phosphate + H(+)</text>
        <dbReference type="Rhea" id="RHEA:17129"/>
        <dbReference type="ChEBI" id="CHEBI:15377"/>
        <dbReference type="ChEBI" id="CHEBI:15378"/>
        <dbReference type="ChEBI" id="CHEBI:29985"/>
        <dbReference type="ChEBI" id="CHEBI:30616"/>
        <dbReference type="ChEBI" id="CHEBI:43474"/>
        <dbReference type="ChEBI" id="CHEBI:58359"/>
        <dbReference type="ChEBI" id="CHEBI:147286"/>
        <dbReference type="ChEBI" id="CHEBI:147287"/>
        <dbReference type="ChEBI" id="CHEBI:456216"/>
        <dbReference type="EC" id="6.3.5.3"/>
    </reaction>
</comment>
<reference evidence="9 10" key="1">
    <citation type="journal article" date="2014" name="Genome Announc.">
        <title>Genome Sequence of Afipia felis Strain 76713, Isolated in Hospital Water Using an Amoeba Co-Culture Procedure.</title>
        <authorList>
            <person name="Benamar S."/>
            <person name="La Scola B."/>
            <person name="Croce O."/>
        </authorList>
    </citation>
    <scope>NUCLEOTIDE SEQUENCE [LARGE SCALE GENOMIC DNA]</scope>
    <source>
        <strain evidence="9 10">76713</strain>
    </source>
</reference>
<dbReference type="EMBL" id="CCAZ020000001">
    <property type="protein sequence ID" value="CEG07480.1"/>
    <property type="molecule type" value="Genomic_DNA"/>
</dbReference>
<keyword evidence="7 8" id="KW-0315">Glutamine amidotransferase</keyword>
<evidence type="ECO:0000256" key="8">
    <source>
        <dbReference type="HAMAP-Rule" id="MF_00421"/>
    </source>
</evidence>
<sequence>MKSAVLVFPGINRERDMARTLKLVSGHEPKMVWHAETELPAGTDLVVIPGGFSYGDYLRCGAIAARSPVMDAVRVFAAKGGLVLGVCNGFQILCESGLLPGILMRNARLQFVCRDVHLRVERSDTPFTRGYNAGQVIRVPVAHGEGNYAADTETLKRLEGDGRVLYRYCSASGDVGDLHNFNGAAASIAGIVSEKGNVLGMMPHPENHVEDVMGCTDGRGLFAGLAAHLEKAA</sequence>
<dbReference type="OrthoDB" id="9804441at2"/>
<dbReference type="PIRSF" id="PIRSF001586">
    <property type="entry name" value="FGAM_synth_I"/>
    <property type="match status" value="1"/>
</dbReference>
<comment type="subcellular location">
    <subcellularLocation>
        <location evidence="8">Cytoplasm</location>
    </subcellularLocation>
</comment>
<dbReference type="Pfam" id="PF13507">
    <property type="entry name" value="GATase_5"/>
    <property type="match status" value="1"/>
</dbReference>
<name>A0A090MIY5_AFIFE</name>
<keyword evidence="1 8" id="KW-0963">Cytoplasm</keyword>
<dbReference type="PANTHER" id="PTHR47552">
    <property type="entry name" value="PHOSPHORIBOSYLFORMYLGLYCINAMIDINE SYNTHASE SUBUNIT PURQ"/>
    <property type="match status" value="1"/>
</dbReference>
<dbReference type="HAMAP" id="MF_00421">
    <property type="entry name" value="PurQ"/>
    <property type="match status" value="1"/>
</dbReference>
<comment type="function">
    <text evidence="8">Part of the phosphoribosylformylglycinamidine synthase complex involved in the purines biosynthetic pathway. Catalyzes the ATP-dependent conversion of formylglycinamide ribonucleotide (FGAR) and glutamine to yield formylglycinamidine ribonucleotide (FGAM) and glutamate. The FGAM synthase complex is composed of three subunits. PurQ produces an ammonia molecule by converting glutamine to glutamate. PurL transfers the ammonia molecule to FGAR to form FGAM in an ATP-dependent manner. PurS interacts with PurQ and PurL and is thought to assist in the transfer of the ammonia molecule from PurQ to PurL.</text>
</comment>
<dbReference type="CDD" id="cd01740">
    <property type="entry name" value="GATase1_FGAR_AT"/>
    <property type="match status" value="1"/>
</dbReference>
<dbReference type="SUPFAM" id="SSF52317">
    <property type="entry name" value="Class I glutamine amidotransferase-like"/>
    <property type="match status" value="1"/>
</dbReference>
<feature type="active site" description="Nucleophile" evidence="8">
    <location>
        <position position="87"/>
    </location>
</feature>
<dbReference type="RefSeq" id="WP_040297665.1">
    <property type="nucleotide sequence ID" value="NZ_CCAZ020000001.1"/>
</dbReference>
<feature type="active site" evidence="8">
    <location>
        <position position="204"/>
    </location>
</feature>
<evidence type="ECO:0000313" key="10">
    <source>
        <dbReference type="Proteomes" id="UP000035762"/>
    </source>
</evidence>
<comment type="pathway">
    <text evidence="8">Purine metabolism; IMP biosynthesis via de novo pathway; 5-amino-1-(5-phospho-D-ribosyl)imidazole from N(2)-formyl-N(1)-(5-phospho-D-ribosyl)glycinamide: step 1/2.</text>
</comment>
<dbReference type="GO" id="GO:0004642">
    <property type="term" value="F:phosphoribosylformylglycinamidine synthase activity"/>
    <property type="evidence" value="ECO:0007669"/>
    <property type="project" value="UniProtKB-UniRule"/>
</dbReference>
<evidence type="ECO:0000256" key="1">
    <source>
        <dbReference type="ARBA" id="ARBA00022490"/>
    </source>
</evidence>
<comment type="subunit">
    <text evidence="8">Part of the FGAM synthase complex composed of 1 PurL, 1 PurQ and 2 PurS subunits.</text>
</comment>
<dbReference type="SMART" id="SM01211">
    <property type="entry name" value="GATase_5"/>
    <property type="match status" value="1"/>
</dbReference>